<dbReference type="PANTHER" id="PTHR40112:SF1">
    <property type="entry name" value="H2HPP ISOMERASE"/>
    <property type="match status" value="1"/>
</dbReference>
<dbReference type="AlphaFoldDB" id="A0A942EA82"/>
<reference evidence="2" key="1">
    <citation type="submission" date="2021-04" db="EMBL/GenBank/DDBJ databases">
        <title>Devosia litorisediminis sp. nov., isolated from a sand dune.</title>
        <authorList>
            <person name="Park S."/>
            <person name="Yoon J.-H."/>
        </authorList>
    </citation>
    <scope>NUCLEOTIDE SEQUENCE</scope>
    <source>
        <strain evidence="2">BSSL-BM10</strain>
    </source>
</reference>
<dbReference type="PANTHER" id="PTHR40112">
    <property type="entry name" value="H2HPP ISOMERASE"/>
    <property type="match status" value="1"/>
</dbReference>
<comment type="caution">
    <text evidence="2">The sequence shown here is derived from an EMBL/GenBank/DDBJ whole genome shotgun (WGS) entry which is preliminary data.</text>
</comment>
<dbReference type="CDD" id="cd02238">
    <property type="entry name" value="cupin_KdgF"/>
    <property type="match status" value="1"/>
</dbReference>
<evidence type="ECO:0000313" key="2">
    <source>
        <dbReference type="EMBL" id="MBS3848699.1"/>
    </source>
</evidence>
<feature type="domain" description="Cupin type-2" evidence="1">
    <location>
        <begin position="34"/>
        <end position="89"/>
    </location>
</feature>
<dbReference type="PIRSF" id="PIRSF029883">
    <property type="entry name" value="KdgF"/>
    <property type="match status" value="1"/>
</dbReference>
<dbReference type="InterPro" id="IPR011051">
    <property type="entry name" value="RmlC_Cupin_sf"/>
</dbReference>
<name>A0A942EA82_9HYPH</name>
<dbReference type="InterPro" id="IPR014710">
    <property type="entry name" value="RmlC-like_jellyroll"/>
</dbReference>
<proteinExistence type="predicted"/>
<protein>
    <submittedName>
        <fullName evidence="2">Cupin domain-containing protein</fullName>
    </submittedName>
</protein>
<evidence type="ECO:0000259" key="1">
    <source>
        <dbReference type="Pfam" id="PF07883"/>
    </source>
</evidence>
<evidence type="ECO:0000313" key="3">
    <source>
        <dbReference type="Proteomes" id="UP000678281"/>
    </source>
</evidence>
<organism evidence="2 3">
    <name type="scientific">Devosia litorisediminis</name>
    <dbReference type="NCBI Taxonomy" id="2829817"/>
    <lineage>
        <taxon>Bacteria</taxon>
        <taxon>Pseudomonadati</taxon>
        <taxon>Pseudomonadota</taxon>
        <taxon>Alphaproteobacteria</taxon>
        <taxon>Hyphomicrobiales</taxon>
        <taxon>Devosiaceae</taxon>
        <taxon>Devosia</taxon>
    </lineage>
</organism>
<dbReference type="RefSeq" id="WP_212658228.1">
    <property type="nucleotide sequence ID" value="NZ_JAGXTP010000001.1"/>
</dbReference>
<sequence>MIVDTLAEATWVVSGPGAERRILAQNEELMLVEFRFAKDGKGLAHNHPHVQTTYVASGKFEFTVAGETRILNPGDGLLIPSNAVHSCVALEAGNLIDAFTPRRDDFL</sequence>
<dbReference type="EMBL" id="JAGXTP010000001">
    <property type="protein sequence ID" value="MBS3848699.1"/>
    <property type="molecule type" value="Genomic_DNA"/>
</dbReference>
<gene>
    <name evidence="2" type="ORF">KD146_08320</name>
</gene>
<dbReference type="Pfam" id="PF07883">
    <property type="entry name" value="Cupin_2"/>
    <property type="match status" value="1"/>
</dbReference>
<dbReference type="InterPro" id="IPR052535">
    <property type="entry name" value="Bacilysin_H2HPP_isomerase"/>
</dbReference>
<dbReference type="InterPro" id="IPR025499">
    <property type="entry name" value="KdgF"/>
</dbReference>
<dbReference type="Proteomes" id="UP000678281">
    <property type="component" value="Unassembled WGS sequence"/>
</dbReference>
<keyword evidence="3" id="KW-1185">Reference proteome</keyword>
<accession>A0A942EA82</accession>
<dbReference type="SUPFAM" id="SSF51182">
    <property type="entry name" value="RmlC-like cupins"/>
    <property type="match status" value="1"/>
</dbReference>
<dbReference type="Gene3D" id="2.60.120.10">
    <property type="entry name" value="Jelly Rolls"/>
    <property type="match status" value="1"/>
</dbReference>
<dbReference type="InterPro" id="IPR013096">
    <property type="entry name" value="Cupin_2"/>
</dbReference>